<dbReference type="InterPro" id="IPR036265">
    <property type="entry name" value="HIT-like_sf"/>
</dbReference>
<dbReference type="SUPFAM" id="SSF54197">
    <property type="entry name" value="HIT-like"/>
    <property type="match status" value="1"/>
</dbReference>
<organism evidence="6 7">
    <name type="scientific">Boletus edulis BED1</name>
    <dbReference type="NCBI Taxonomy" id="1328754"/>
    <lineage>
        <taxon>Eukaryota</taxon>
        <taxon>Fungi</taxon>
        <taxon>Dikarya</taxon>
        <taxon>Basidiomycota</taxon>
        <taxon>Agaricomycotina</taxon>
        <taxon>Agaricomycetes</taxon>
        <taxon>Agaricomycetidae</taxon>
        <taxon>Boletales</taxon>
        <taxon>Boletineae</taxon>
        <taxon>Boletaceae</taxon>
        <taxon>Boletoideae</taxon>
        <taxon>Boletus</taxon>
    </lineage>
</organism>
<comment type="caution">
    <text evidence="6">The sequence shown here is derived from an EMBL/GenBank/DDBJ whole genome shotgun (WGS) entry which is preliminary data.</text>
</comment>
<dbReference type="Gene3D" id="3.30.428.10">
    <property type="entry name" value="HIT-like"/>
    <property type="match status" value="1"/>
</dbReference>
<keyword evidence="4" id="KW-0732">Signal</keyword>
<keyword evidence="7" id="KW-1185">Reference proteome</keyword>
<name>A0AAD4BX73_BOLED</name>
<reference evidence="6" key="2">
    <citation type="journal article" date="2020" name="Nat. Commun.">
        <title>Large-scale genome sequencing of mycorrhizal fungi provides insights into the early evolution of symbiotic traits.</title>
        <authorList>
            <person name="Miyauchi S."/>
            <person name="Kiss E."/>
            <person name="Kuo A."/>
            <person name="Drula E."/>
            <person name="Kohler A."/>
            <person name="Sanchez-Garcia M."/>
            <person name="Morin E."/>
            <person name="Andreopoulos B."/>
            <person name="Barry K.W."/>
            <person name="Bonito G."/>
            <person name="Buee M."/>
            <person name="Carver A."/>
            <person name="Chen C."/>
            <person name="Cichocki N."/>
            <person name="Clum A."/>
            <person name="Culley D."/>
            <person name="Crous P.W."/>
            <person name="Fauchery L."/>
            <person name="Girlanda M."/>
            <person name="Hayes R.D."/>
            <person name="Keri Z."/>
            <person name="LaButti K."/>
            <person name="Lipzen A."/>
            <person name="Lombard V."/>
            <person name="Magnuson J."/>
            <person name="Maillard F."/>
            <person name="Murat C."/>
            <person name="Nolan M."/>
            <person name="Ohm R.A."/>
            <person name="Pangilinan J."/>
            <person name="Pereira M.F."/>
            <person name="Perotto S."/>
            <person name="Peter M."/>
            <person name="Pfister S."/>
            <person name="Riley R."/>
            <person name="Sitrit Y."/>
            <person name="Stielow J.B."/>
            <person name="Szollosi G."/>
            <person name="Zifcakova L."/>
            <person name="Stursova M."/>
            <person name="Spatafora J.W."/>
            <person name="Tedersoo L."/>
            <person name="Vaario L.M."/>
            <person name="Yamada A."/>
            <person name="Yan M."/>
            <person name="Wang P."/>
            <person name="Xu J."/>
            <person name="Bruns T."/>
            <person name="Baldrian P."/>
            <person name="Vilgalys R."/>
            <person name="Dunand C."/>
            <person name="Henrissat B."/>
            <person name="Grigoriev I.V."/>
            <person name="Hibbett D."/>
            <person name="Nagy L.G."/>
            <person name="Martin F.M."/>
        </authorList>
    </citation>
    <scope>NUCLEOTIDE SEQUENCE</scope>
    <source>
        <strain evidence="6">BED1</strain>
    </source>
</reference>
<dbReference type="EMBL" id="WHUW01000009">
    <property type="protein sequence ID" value="KAF8442159.1"/>
    <property type="molecule type" value="Genomic_DNA"/>
</dbReference>
<dbReference type="GO" id="GO:0000166">
    <property type="term" value="F:nucleotide binding"/>
    <property type="evidence" value="ECO:0007669"/>
    <property type="project" value="UniProtKB-KW"/>
</dbReference>
<sequence length="188" mass="21234">MALALFAWLTVVLHGPRSHRQGSSLNSAAPKSPRIVGQCVFCQAFTSNRGAFDIVWEDADFLAFRDHQPACLHHIQLIPKFHISSVRNLTSRDVDMIRRMESIGNDILDKYKVPQTHRKMGFHIPPFNTVQHLHLHVQALPYTSFVVQFKYPVARGFGALNKGFSWFVEVAQTIRILDKGSTVGVLPC</sequence>
<protein>
    <submittedName>
        <fullName evidence="6">HIT-like domain-containing protein</fullName>
    </submittedName>
</protein>
<evidence type="ECO:0000256" key="4">
    <source>
        <dbReference type="SAM" id="SignalP"/>
    </source>
</evidence>
<dbReference type="PANTHER" id="PTHR12486:SF5">
    <property type="entry name" value="ADENOSINE 5'-MONOPHOSPHORAMIDASE HINT3"/>
    <property type="match status" value="1"/>
</dbReference>
<dbReference type="Pfam" id="PF11969">
    <property type="entry name" value="DcpS_C"/>
    <property type="match status" value="1"/>
</dbReference>
<evidence type="ECO:0000313" key="6">
    <source>
        <dbReference type="EMBL" id="KAF8442159.1"/>
    </source>
</evidence>
<dbReference type="GO" id="GO:0016787">
    <property type="term" value="F:hydrolase activity"/>
    <property type="evidence" value="ECO:0007669"/>
    <property type="project" value="UniProtKB-KW"/>
</dbReference>
<dbReference type="Proteomes" id="UP001194468">
    <property type="component" value="Unassembled WGS sequence"/>
</dbReference>
<dbReference type="PROSITE" id="PS51084">
    <property type="entry name" value="HIT_2"/>
    <property type="match status" value="1"/>
</dbReference>
<gene>
    <name evidence="6" type="ORF">L210DRAFT_3397917</name>
</gene>
<feature type="signal peptide" evidence="4">
    <location>
        <begin position="1"/>
        <end position="18"/>
    </location>
</feature>
<proteinExistence type="predicted"/>
<evidence type="ECO:0000256" key="3">
    <source>
        <dbReference type="PROSITE-ProRule" id="PRU00464"/>
    </source>
</evidence>
<evidence type="ECO:0000259" key="5">
    <source>
        <dbReference type="PROSITE" id="PS51084"/>
    </source>
</evidence>
<feature type="short sequence motif" description="Histidine triad motif" evidence="3">
    <location>
        <begin position="132"/>
        <end position="136"/>
    </location>
</feature>
<keyword evidence="1" id="KW-0547">Nucleotide-binding</keyword>
<dbReference type="AlphaFoldDB" id="A0AAD4BX73"/>
<evidence type="ECO:0000256" key="2">
    <source>
        <dbReference type="ARBA" id="ARBA00022801"/>
    </source>
</evidence>
<accession>A0AAD4BX73</accession>
<keyword evidence="2" id="KW-0378">Hydrolase</keyword>
<feature type="domain" description="HIT" evidence="5">
    <location>
        <begin position="40"/>
        <end position="147"/>
    </location>
</feature>
<feature type="chain" id="PRO_5042024801" evidence="4">
    <location>
        <begin position="19"/>
        <end position="188"/>
    </location>
</feature>
<dbReference type="InterPro" id="IPR011146">
    <property type="entry name" value="HIT-like"/>
</dbReference>
<evidence type="ECO:0000313" key="7">
    <source>
        <dbReference type="Proteomes" id="UP001194468"/>
    </source>
</evidence>
<evidence type="ECO:0000256" key="1">
    <source>
        <dbReference type="ARBA" id="ARBA00022741"/>
    </source>
</evidence>
<reference evidence="6" key="1">
    <citation type="submission" date="2019-10" db="EMBL/GenBank/DDBJ databases">
        <authorList>
            <consortium name="DOE Joint Genome Institute"/>
            <person name="Kuo A."/>
            <person name="Miyauchi S."/>
            <person name="Kiss E."/>
            <person name="Drula E."/>
            <person name="Kohler A."/>
            <person name="Sanchez-Garcia M."/>
            <person name="Andreopoulos B."/>
            <person name="Barry K.W."/>
            <person name="Bonito G."/>
            <person name="Buee M."/>
            <person name="Carver A."/>
            <person name="Chen C."/>
            <person name="Cichocki N."/>
            <person name="Clum A."/>
            <person name="Culley D."/>
            <person name="Crous P.W."/>
            <person name="Fauchery L."/>
            <person name="Girlanda M."/>
            <person name="Hayes R."/>
            <person name="Keri Z."/>
            <person name="LaButti K."/>
            <person name="Lipzen A."/>
            <person name="Lombard V."/>
            <person name="Magnuson J."/>
            <person name="Maillard F."/>
            <person name="Morin E."/>
            <person name="Murat C."/>
            <person name="Nolan M."/>
            <person name="Ohm R."/>
            <person name="Pangilinan J."/>
            <person name="Pereira M."/>
            <person name="Perotto S."/>
            <person name="Peter M."/>
            <person name="Riley R."/>
            <person name="Sitrit Y."/>
            <person name="Stielow B."/>
            <person name="Szollosi G."/>
            <person name="Zifcakova L."/>
            <person name="Stursova M."/>
            <person name="Spatafora J.W."/>
            <person name="Tedersoo L."/>
            <person name="Vaario L.-M."/>
            <person name="Yamada A."/>
            <person name="Yan M."/>
            <person name="Wang P."/>
            <person name="Xu J."/>
            <person name="Bruns T."/>
            <person name="Baldrian P."/>
            <person name="Vilgalys R."/>
            <person name="Henrissat B."/>
            <person name="Grigoriev I.V."/>
            <person name="Hibbett D."/>
            <person name="Nagy L.G."/>
            <person name="Martin F.M."/>
        </authorList>
    </citation>
    <scope>NUCLEOTIDE SEQUENCE</scope>
    <source>
        <strain evidence="6">BED1</strain>
    </source>
</reference>
<dbReference type="PANTHER" id="PTHR12486">
    <property type="entry name" value="APRATAXIN-RELATED"/>
    <property type="match status" value="1"/>
</dbReference>